<dbReference type="STRING" id="49451.A0A314LD36"/>
<dbReference type="Proteomes" id="UP000187609">
    <property type="component" value="Unassembled WGS sequence"/>
</dbReference>
<feature type="non-terminal residue" evidence="1">
    <location>
        <position position="82"/>
    </location>
</feature>
<comment type="caution">
    <text evidence="1">The sequence shown here is derived from an EMBL/GenBank/DDBJ whole genome shotgun (WGS) entry which is preliminary data.</text>
</comment>
<proteinExistence type="predicted"/>
<gene>
    <name evidence="1" type="ORF">A4A49_63855</name>
</gene>
<dbReference type="SUPFAM" id="SSF51735">
    <property type="entry name" value="NAD(P)-binding Rossmann-fold domains"/>
    <property type="match status" value="1"/>
</dbReference>
<organism evidence="1 2">
    <name type="scientific">Nicotiana attenuata</name>
    <name type="common">Coyote tobacco</name>
    <dbReference type="NCBI Taxonomy" id="49451"/>
    <lineage>
        <taxon>Eukaryota</taxon>
        <taxon>Viridiplantae</taxon>
        <taxon>Streptophyta</taxon>
        <taxon>Embryophyta</taxon>
        <taxon>Tracheophyta</taxon>
        <taxon>Spermatophyta</taxon>
        <taxon>Magnoliopsida</taxon>
        <taxon>eudicotyledons</taxon>
        <taxon>Gunneridae</taxon>
        <taxon>Pentapetalae</taxon>
        <taxon>asterids</taxon>
        <taxon>lamiids</taxon>
        <taxon>Solanales</taxon>
        <taxon>Solanaceae</taxon>
        <taxon>Nicotianoideae</taxon>
        <taxon>Nicotianeae</taxon>
        <taxon>Nicotiana</taxon>
    </lineage>
</organism>
<accession>A0A314LD36</accession>
<evidence type="ECO:0000313" key="2">
    <source>
        <dbReference type="Proteomes" id="UP000187609"/>
    </source>
</evidence>
<evidence type="ECO:0000313" key="1">
    <source>
        <dbReference type="EMBL" id="OIT39473.1"/>
    </source>
</evidence>
<dbReference type="Gene3D" id="3.40.50.720">
    <property type="entry name" value="NAD(P)-binding Rossmann-like Domain"/>
    <property type="match status" value="1"/>
</dbReference>
<dbReference type="Gramene" id="OIT39473">
    <property type="protein sequence ID" value="OIT39473"/>
    <property type="gene ID" value="A4A49_63855"/>
</dbReference>
<dbReference type="AlphaFoldDB" id="A0A314LD36"/>
<name>A0A314LD36_NICAT</name>
<dbReference type="SMR" id="A0A314LD36"/>
<protein>
    <submittedName>
        <fullName evidence="1">3beta-hydroxysteroid-dehydrogenasedecarboxylase isoform 1</fullName>
    </submittedName>
</protein>
<reference evidence="1" key="1">
    <citation type="submission" date="2016-11" db="EMBL/GenBank/DDBJ databases">
        <title>The genome of Nicotiana attenuata.</title>
        <authorList>
            <person name="Xu S."/>
            <person name="Brockmoeller T."/>
            <person name="Gaquerel E."/>
            <person name="Navarro A."/>
            <person name="Kuhl H."/>
            <person name="Gase K."/>
            <person name="Ling Z."/>
            <person name="Zhou W."/>
            <person name="Kreitzer C."/>
            <person name="Stanke M."/>
            <person name="Tang H."/>
            <person name="Lyons E."/>
            <person name="Pandey P."/>
            <person name="Pandey S.P."/>
            <person name="Timmermann B."/>
            <person name="Baldwin I.T."/>
        </authorList>
    </citation>
    <scope>NUCLEOTIDE SEQUENCE [LARGE SCALE GENOMIC DNA]</scope>
    <source>
        <strain evidence="1">UT</strain>
    </source>
</reference>
<sequence>MGEGEEKWCVVTGGRGFAARHLVEMLIRYEIHHVRIADLGPSIKLEPAEEKACEGAEVVFHMAAPDSSINNHQLHYSVNVQG</sequence>
<dbReference type="InterPro" id="IPR036291">
    <property type="entry name" value="NAD(P)-bd_dom_sf"/>
</dbReference>
<dbReference type="EMBL" id="MJEQ01000104">
    <property type="protein sequence ID" value="OIT39473.1"/>
    <property type="molecule type" value="Genomic_DNA"/>
</dbReference>
<keyword evidence="2" id="KW-1185">Reference proteome</keyword>